<dbReference type="PANTHER" id="PTHR30250">
    <property type="entry name" value="PST FAMILY PREDICTED COLANIC ACID TRANSPORTER"/>
    <property type="match status" value="1"/>
</dbReference>
<keyword evidence="5 6" id="KW-0472">Membrane</keyword>
<dbReference type="AlphaFoldDB" id="A0A5C7AXU4"/>
<proteinExistence type="predicted"/>
<evidence type="ECO:0000313" key="8">
    <source>
        <dbReference type="Proteomes" id="UP000321790"/>
    </source>
</evidence>
<feature type="transmembrane region" description="Helical" evidence="6">
    <location>
        <begin position="288"/>
        <end position="309"/>
    </location>
</feature>
<evidence type="ECO:0000256" key="6">
    <source>
        <dbReference type="SAM" id="Phobius"/>
    </source>
</evidence>
<gene>
    <name evidence="7" type="ORF">FUA26_04165</name>
</gene>
<sequence>MISKLIKNSSIYSVLMLLQKGINFILIPVLTVYLSTYDYGVVAVVLAINAFLNVFYLLALHGTLNRFYYEYKDNELMVKKLFGTIITFILFNSVVVTLILLLGRKWLLNPFLGDVSFSPYMILGLISVVLNPCYTIYQNSLQARQEGIRYGKNNAAFFLVNISLVLLSVTVFNLGAKGVLGSLAVTNIIFFIYTLFSFKNNIVFGVDKKLLKKSLKYAFPLIPHTLSGVATMLIDRILINKLLNASLTGVYSIGNNFGSVVFLIASGINQAFVPWFNQKVKANDVDDLGSVSKALILFYCLIALGLSFFGKEVIMFVTPKPYHISWQVIPFISFAFVYHGVYYFFAGSLFYDIQGRGNRIIPIATISAAVLNIVLNVTLIPMYGINGAAISTLMTKIALAISLKFFYTRYLKINYPDLFLLLVPFVFFIISLFSFYQIANFWIKLLLYLAIVLIIYIVMKNKVTTVIKLLKK</sequence>
<dbReference type="InterPro" id="IPR002797">
    <property type="entry name" value="Polysacc_synth"/>
</dbReference>
<evidence type="ECO:0000256" key="2">
    <source>
        <dbReference type="ARBA" id="ARBA00022475"/>
    </source>
</evidence>
<dbReference type="Pfam" id="PF01943">
    <property type="entry name" value="Polysacc_synt"/>
    <property type="match status" value="1"/>
</dbReference>
<evidence type="ECO:0000256" key="5">
    <source>
        <dbReference type="ARBA" id="ARBA00023136"/>
    </source>
</evidence>
<feature type="transmembrane region" description="Helical" evidence="6">
    <location>
        <begin position="259"/>
        <end position="276"/>
    </location>
</feature>
<keyword evidence="4 6" id="KW-1133">Transmembrane helix</keyword>
<protein>
    <submittedName>
        <fullName evidence="7">Oligosaccharide flippase family protein</fullName>
    </submittedName>
</protein>
<organism evidence="7 8">
    <name type="scientific">Seonamhaeicola algicola</name>
    <dbReference type="NCBI Taxonomy" id="1719036"/>
    <lineage>
        <taxon>Bacteria</taxon>
        <taxon>Pseudomonadati</taxon>
        <taxon>Bacteroidota</taxon>
        <taxon>Flavobacteriia</taxon>
        <taxon>Flavobacteriales</taxon>
        <taxon>Flavobacteriaceae</taxon>
    </lineage>
</organism>
<name>A0A5C7AXU4_9FLAO</name>
<accession>A0A5C7AXU4</accession>
<feature type="transmembrane region" description="Helical" evidence="6">
    <location>
        <begin position="363"/>
        <end position="382"/>
    </location>
</feature>
<feature type="transmembrane region" description="Helical" evidence="6">
    <location>
        <begin position="155"/>
        <end position="172"/>
    </location>
</feature>
<feature type="transmembrane region" description="Helical" evidence="6">
    <location>
        <begin position="441"/>
        <end position="459"/>
    </location>
</feature>
<dbReference type="InterPro" id="IPR050833">
    <property type="entry name" value="Poly_Biosynth_Transport"/>
</dbReference>
<evidence type="ECO:0000256" key="1">
    <source>
        <dbReference type="ARBA" id="ARBA00004651"/>
    </source>
</evidence>
<evidence type="ECO:0000256" key="3">
    <source>
        <dbReference type="ARBA" id="ARBA00022692"/>
    </source>
</evidence>
<comment type="caution">
    <text evidence="7">The sequence shown here is derived from an EMBL/GenBank/DDBJ whole genome shotgun (WGS) entry which is preliminary data.</text>
</comment>
<dbReference type="EMBL" id="VOSC01000012">
    <property type="protein sequence ID" value="TXE12997.1"/>
    <property type="molecule type" value="Genomic_DNA"/>
</dbReference>
<evidence type="ECO:0000313" key="7">
    <source>
        <dbReference type="EMBL" id="TXE12997.1"/>
    </source>
</evidence>
<feature type="transmembrane region" description="Helical" evidence="6">
    <location>
        <begin position="81"/>
        <end position="103"/>
    </location>
</feature>
<feature type="transmembrane region" description="Helical" evidence="6">
    <location>
        <begin position="388"/>
        <end position="406"/>
    </location>
</feature>
<dbReference type="Proteomes" id="UP000321790">
    <property type="component" value="Unassembled WGS sequence"/>
</dbReference>
<dbReference type="PANTHER" id="PTHR30250:SF11">
    <property type="entry name" value="O-ANTIGEN TRANSPORTER-RELATED"/>
    <property type="match status" value="1"/>
</dbReference>
<feature type="transmembrane region" description="Helical" evidence="6">
    <location>
        <begin position="12"/>
        <end position="33"/>
    </location>
</feature>
<feature type="transmembrane region" description="Helical" evidence="6">
    <location>
        <begin position="115"/>
        <end position="134"/>
    </location>
</feature>
<keyword evidence="3 6" id="KW-0812">Transmembrane</keyword>
<feature type="transmembrane region" description="Helical" evidence="6">
    <location>
        <begin position="39"/>
        <end position="60"/>
    </location>
</feature>
<dbReference type="GO" id="GO:0005886">
    <property type="term" value="C:plasma membrane"/>
    <property type="evidence" value="ECO:0007669"/>
    <property type="project" value="UniProtKB-SubCell"/>
</dbReference>
<dbReference type="RefSeq" id="WP_147131964.1">
    <property type="nucleotide sequence ID" value="NZ_VOSC01000012.1"/>
</dbReference>
<feature type="transmembrane region" description="Helical" evidence="6">
    <location>
        <begin position="329"/>
        <end position="351"/>
    </location>
</feature>
<comment type="subcellular location">
    <subcellularLocation>
        <location evidence="1">Cell membrane</location>
        <topology evidence="1">Multi-pass membrane protein</topology>
    </subcellularLocation>
</comment>
<feature type="transmembrane region" description="Helical" evidence="6">
    <location>
        <begin position="418"/>
        <end position="435"/>
    </location>
</feature>
<keyword evidence="2" id="KW-1003">Cell membrane</keyword>
<feature type="transmembrane region" description="Helical" evidence="6">
    <location>
        <begin position="217"/>
        <end position="239"/>
    </location>
</feature>
<evidence type="ECO:0000256" key="4">
    <source>
        <dbReference type="ARBA" id="ARBA00022989"/>
    </source>
</evidence>
<dbReference type="OrthoDB" id="1495589at2"/>
<feature type="transmembrane region" description="Helical" evidence="6">
    <location>
        <begin position="178"/>
        <end position="196"/>
    </location>
</feature>
<reference evidence="8" key="1">
    <citation type="submission" date="2019-08" db="EMBL/GenBank/DDBJ databases">
        <title>Seonamhaeicola sediminis sp. nov., isolated from marine sediment.</title>
        <authorList>
            <person name="Cao W.R."/>
        </authorList>
    </citation>
    <scope>NUCLEOTIDE SEQUENCE [LARGE SCALE GENOMIC DNA]</scope>
    <source>
        <strain evidence="8">Gy8</strain>
    </source>
</reference>
<keyword evidence="8" id="KW-1185">Reference proteome</keyword>